<organism evidence="18 19">
    <name type="scientific">Fructilactobacillus hinvesii</name>
    <dbReference type="NCBI Taxonomy" id="2940300"/>
    <lineage>
        <taxon>Bacteria</taxon>
        <taxon>Bacillati</taxon>
        <taxon>Bacillota</taxon>
        <taxon>Bacilli</taxon>
        <taxon>Lactobacillales</taxon>
        <taxon>Lactobacillaceae</taxon>
        <taxon>Fructilactobacillus</taxon>
    </lineage>
</organism>
<comment type="catalytic activity">
    <reaction evidence="15">
        <text>IMP + diphosphate = hypoxanthine + 5-phospho-alpha-D-ribose 1-diphosphate</text>
        <dbReference type="Rhea" id="RHEA:17973"/>
        <dbReference type="ChEBI" id="CHEBI:17368"/>
        <dbReference type="ChEBI" id="CHEBI:33019"/>
        <dbReference type="ChEBI" id="CHEBI:58017"/>
        <dbReference type="ChEBI" id="CHEBI:58053"/>
        <dbReference type="EC" id="2.4.2.8"/>
    </reaction>
    <physiologicalReaction direction="right-to-left" evidence="15">
        <dbReference type="Rhea" id="RHEA:17975"/>
    </physiologicalReaction>
</comment>
<comment type="cofactor">
    <cofactor evidence="1 16">
        <name>Mg(2+)</name>
        <dbReference type="ChEBI" id="CHEBI:18420"/>
    </cofactor>
</comment>
<evidence type="ECO:0000256" key="10">
    <source>
        <dbReference type="ARBA" id="ARBA00022723"/>
    </source>
</evidence>
<evidence type="ECO:0000313" key="19">
    <source>
        <dbReference type="Proteomes" id="UP001057025"/>
    </source>
</evidence>
<dbReference type="EC" id="2.4.2.8" evidence="16"/>
<reference evidence="18" key="1">
    <citation type="submission" date="2022-05" db="EMBL/GenBank/DDBJ databases">
        <authorList>
            <person name="Oliphant S.A."/>
            <person name="Watson-Haigh N.S."/>
            <person name="Sumby K.M."/>
            <person name="Gardner J.M."/>
            <person name="Jiranek V."/>
        </authorList>
    </citation>
    <scope>NUCLEOTIDE SEQUENCE</scope>
    <source>
        <strain evidence="18">KI11_C11</strain>
    </source>
</reference>
<keyword evidence="9 16" id="KW-0808">Transferase</keyword>
<evidence type="ECO:0000256" key="9">
    <source>
        <dbReference type="ARBA" id="ARBA00022679"/>
    </source>
</evidence>
<evidence type="ECO:0000256" key="3">
    <source>
        <dbReference type="ARBA" id="ARBA00004496"/>
    </source>
</evidence>
<gene>
    <name evidence="18" type="primary">hpt</name>
    <name evidence="18" type="ORF">M3M39_07215</name>
</gene>
<evidence type="ECO:0000256" key="8">
    <source>
        <dbReference type="ARBA" id="ARBA00022676"/>
    </source>
</evidence>
<evidence type="ECO:0000256" key="7">
    <source>
        <dbReference type="ARBA" id="ARBA00022490"/>
    </source>
</evidence>
<comment type="pathway">
    <text evidence="4 16">Purine metabolism; IMP biosynthesis via salvage pathway; IMP from hypoxanthine: step 1/1.</text>
</comment>
<dbReference type="Gene3D" id="3.40.50.2020">
    <property type="match status" value="1"/>
</dbReference>
<dbReference type="PANTHER" id="PTHR43340:SF1">
    <property type="entry name" value="HYPOXANTHINE PHOSPHORIBOSYLTRANSFERASE"/>
    <property type="match status" value="1"/>
</dbReference>
<dbReference type="GO" id="GO:0016757">
    <property type="term" value="F:glycosyltransferase activity"/>
    <property type="evidence" value="ECO:0007669"/>
    <property type="project" value="UniProtKB-KW"/>
</dbReference>
<dbReference type="NCBIfam" id="TIGR01203">
    <property type="entry name" value="HGPRTase"/>
    <property type="match status" value="1"/>
</dbReference>
<dbReference type="CDD" id="cd06223">
    <property type="entry name" value="PRTases_typeI"/>
    <property type="match status" value="1"/>
</dbReference>
<proteinExistence type="inferred from homology"/>
<comment type="similarity">
    <text evidence="6 16">Belongs to the purine/pyrimidine phosphoribosyltransferase family.</text>
</comment>
<evidence type="ECO:0000256" key="5">
    <source>
        <dbReference type="ARBA" id="ARBA00004676"/>
    </source>
</evidence>
<keyword evidence="8 16" id="KW-0328">Glycosyltransferase</keyword>
<dbReference type="EMBL" id="CP097118">
    <property type="protein sequence ID" value="USS88622.1"/>
    <property type="molecule type" value="Genomic_DNA"/>
</dbReference>
<comment type="pathway">
    <text evidence="5">Purine metabolism; GMP biosynthesis via salvage pathway; GMP from guanine: step 1/1.</text>
</comment>
<evidence type="ECO:0000256" key="16">
    <source>
        <dbReference type="RuleBase" id="RU364099"/>
    </source>
</evidence>
<evidence type="ECO:0000256" key="4">
    <source>
        <dbReference type="ARBA" id="ARBA00004669"/>
    </source>
</evidence>
<dbReference type="RefSeq" id="WP_252798022.1">
    <property type="nucleotide sequence ID" value="NZ_CP097118.1"/>
</dbReference>
<dbReference type="Proteomes" id="UP001057025">
    <property type="component" value="Chromosome"/>
</dbReference>
<dbReference type="InterPro" id="IPR029057">
    <property type="entry name" value="PRTase-like"/>
</dbReference>
<evidence type="ECO:0000259" key="17">
    <source>
        <dbReference type="Pfam" id="PF00156"/>
    </source>
</evidence>
<sequence>MNDDIQTILYSEAKIRAACQRLGKQLTHDYQGKKPLVICVLKGAVPFTADLIKQMDLYMDIDFIDVSSYHGGTESSGEIQMVKDIDEDVTGRDVLLVDDIVDTGNTLAYLKKLFAKRGAASVQVCMLMDKPEARQIEGISADYVGFNVPNEFLVGYGLDYQGKYRNLPYVGILKPEIYQG</sequence>
<dbReference type="InterPro" id="IPR000836">
    <property type="entry name" value="PRTase_dom"/>
</dbReference>
<keyword evidence="7 16" id="KW-0963">Cytoplasm</keyword>
<evidence type="ECO:0000313" key="18">
    <source>
        <dbReference type="EMBL" id="USS88622.1"/>
    </source>
</evidence>
<accession>A0ABY5BW14</accession>
<evidence type="ECO:0000256" key="13">
    <source>
        <dbReference type="ARBA" id="ARBA00022842"/>
    </source>
</evidence>
<evidence type="ECO:0000256" key="14">
    <source>
        <dbReference type="ARBA" id="ARBA00048811"/>
    </source>
</evidence>
<evidence type="ECO:0000256" key="11">
    <source>
        <dbReference type="ARBA" id="ARBA00022726"/>
    </source>
</evidence>
<dbReference type="PANTHER" id="PTHR43340">
    <property type="entry name" value="HYPOXANTHINE-GUANINE PHOSPHORIBOSYLTRANSFERASE"/>
    <property type="match status" value="1"/>
</dbReference>
<dbReference type="InterPro" id="IPR005904">
    <property type="entry name" value="Hxn_phspho_trans"/>
</dbReference>
<name>A0ABY5BW14_9LACO</name>
<evidence type="ECO:0000256" key="15">
    <source>
        <dbReference type="ARBA" id="ARBA00049402"/>
    </source>
</evidence>
<keyword evidence="13 16" id="KW-0460">Magnesium</keyword>
<evidence type="ECO:0000256" key="2">
    <source>
        <dbReference type="ARBA" id="ARBA00002049"/>
    </source>
</evidence>
<keyword evidence="11 16" id="KW-0660">Purine salvage</keyword>
<dbReference type="Pfam" id="PF00156">
    <property type="entry name" value="Pribosyltran"/>
    <property type="match status" value="1"/>
</dbReference>
<keyword evidence="19" id="KW-1185">Reference proteome</keyword>
<feature type="domain" description="Phosphoribosyltransferase" evidence="17">
    <location>
        <begin position="9"/>
        <end position="161"/>
    </location>
</feature>
<dbReference type="SUPFAM" id="SSF53271">
    <property type="entry name" value="PRTase-like"/>
    <property type="match status" value="1"/>
</dbReference>
<evidence type="ECO:0000256" key="6">
    <source>
        <dbReference type="ARBA" id="ARBA00008391"/>
    </source>
</evidence>
<keyword evidence="10 16" id="KW-0479">Metal-binding</keyword>
<comment type="subcellular location">
    <subcellularLocation>
        <location evidence="3 16">Cytoplasm</location>
    </subcellularLocation>
</comment>
<dbReference type="InterPro" id="IPR050408">
    <property type="entry name" value="HGPRT"/>
</dbReference>
<comment type="catalytic activity">
    <reaction evidence="14">
        <text>GMP + diphosphate = guanine + 5-phospho-alpha-D-ribose 1-diphosphate</text>
        <dbReference type="Rhea" id="RHEA:25424"/>
        <dbReference type="ChEBI" id="CHEBI:16235"/>
        <dbReference type="ChEBI" id="CHEBI:33019"/>
        <dbReference type="ChEBI" id="CHEBI:58017"/>
        <dbReference type="ChEBI" id="CHEBI:58115"/>
        <dbReference type="EC" id="2.4.2.8"/>
    </reaction>
    <physiologicalReaction direction="right-to-left" evidence="14">
        <dbReference type="Rhea" id="RHEA:25426"/>
    </physiologicalReaction>
</comment>
<protein>
    <recommendedName>
        <fullName evidence="16">Hypoxanthine phosphoribosyltransferase</fullName>
        <ecNumber evidence="16">2.4.2.8</ecNumber>
    </recommendedName>
</protein>
<keyword evidence="12 16" id="KW-0547">Nucleotide-binding</keyword>
<evidence type="ECO:0000256" key="1">
    <source>
        <dbReference type="ARBA" id="ARBA00001946"/>
    </source>
</evidence>
<comment type="function">
    <text evidence="2">Purine salvage pathway enzyme that catalyzes the transfer of the ribosyl-5-phosphate group from 5-phospho-alpha-D-ribose 1-diphosphate (PRPP) to the N9 position of the 6-oxopurines hypoxanthine and guanine to form the corresponding ribonucleotides IMP (inosine 5'-monophosphate) and GMP (guanosine 5'-monophosphate), with the release of PPi.</text>
</comment>
<evidence type="ECO:0000256" key="12">
    <source>
        <dbReference type="ARBA" id="ARBA00022741"/>
    </source>
</evidence>